<dbReference type="AlphaFoldDB" id="A0A5C6TMF2"/>
<evidence type="ECO:0000313" key="2">
    <source>
        <dbReference type="EMBL" id="TXC10991.1"/>
    </source>
</evidence>
<gene>
    <name evidence="2" type="ORF">FocTR4_00007570</name>
</gene>
<dbReference type="EMBL" id="VMNF01000003">
    <property type="protein sequence ID" value="TXC10991.1"/>
    <property type="molecule type" value="Genomic_DNA"/>
</dbReference>
<organism evidence="2 3">
    <name type="scientific">Fusarium oxysporum f. sp. cubense</name>
    <dbReference type="NCBI Taxonomy" id="61366"/>
    <lineage>
        <taxon>Eukaryota</taxon>
        <taxon>Fungi</taxon>
        <taxon>Dikarya</taxon>
        <taxon>Ascomycota</taxon>
        <taxon>Pezizomycotina</taxon>
        <taxon>Sordariomycetes</taxon>
        <taxon>Hypocreomycetidae</taxon>
        <taxon>Hypocreales</taxon>
        <taxon>Nectriaceae</taxon>
        <taxon>Fusarium</taxon>
        <taxon>Fusarium oxysporum species complex</taxon>
    </lineage>
</organism>
<sequence length="284" mass="31736">MPAEINGRELDPEEMIPMGRRRYARIADAIHQHPQVNHGSYRTPPTLSPFYRADCSSAARLSVNDDIETTLANHSEPQNGYILVNVDSTTPDPRQPAPYSNYVHEEGRVIMCMFNYRYFDPRPRSEQMKWADTMAASCVEALSLSGRAANLAALTSIWRISIDNKQTQTIIGMLRAIHKSTGGPFEVTPAADDLFFALLESDHGRGVASLLIEYPWMFGFKTITSATIFPVPTGSPSLYWRLEPLAERPPELPPRDDLGSSPISKNQARKHRKTMSKSSINSST</sequence>
<reference evidence="2 3" key="1">
    <citation type="submission" date="2019-07" db="EMBL/GenBank/DDBJ databases">
        <title>The First High-Quality Draft Genome Sequence of the Causal Agent of the Current Panama Disease Epidemic.</title>
        <authorList>
            <person name="Warmington R.J."/>
            <person name="Kay W."/>
            <person name="Jeffries A."/>
            <person name="Bebber D."/>
            <person name="Moore K."/>
            <person name="Studholme D.J."/>
        </authorList>
    </citation>
    <scope>NUCLEOTIDE SEQUENCE [LARGE SCALE GENOMIC DNA]</scope>
    <source>
        <strain evidence="2 3">TR4</strain>
    </source>
</reference>
<accession>A0A5C6TMF2</accession>
<evidence type="ECO:0000313" key="3">
    <source>
        <dbReference type="Proteomes" id="UP000321331"/>
    </source>
</evidence>
<protein>
    <submittedName>
        <fullName evidence="2">Uncharacterized protein</fullName>
    </submittedName>
</protein>
<proteinExistence type="predicted"/>
<comment type="caution">
    <text evidence="2">The sequence shown here is derived from an EMBL/GenBank/DDBJ whole genome shotgun (WGS) entry which is preliminary data.</text>
</comment>
<dbReference type="Proteomes" id="UP000321331">
    <property type="component" value="Unassembled WGS sequence"/>
</dbReference>
<name>A0A5C6TMF2_FUSOC</name>
<feature type="region of interest" description="Disordered" evidence="1">
    <location>
        <begin position="250"/>
        <end position="284"/>
    </location>
</feature>
<evidence type="ECO:0000256" key="1">
    <source>
        <dbReference type="SAM" id="MobiDB-lite"/>
    </source>
</evidence>